<organism evidence="3 4">
    <name type="scientific">Phialemonium thermophilum</name>
    <dbReference type="NCBI Taxonomy" id="223376"/>
    <lineage>
        <taxon>Eukaryota</taxon>
        <taxon>Fungi</taxon>
        <taxon>Dikarya</taxon>
        <taxon>Ascomycota</taxon>
        <taxon>Pezizomycotina</taxon>
        <taxon>Sordariomycetes</taxon>
        <taxon>Sordariomycetidae</taxon>
        <taxon>Cephalothecales</taxon>
        <taxon>Cephalothecaceae</taxon>
        <taxon>Phialemonium</taxon>
    </lineage>
</organism>
<gene>
    <name evidence="3" type="ORF">VTK73DRAFT_4961</name>
</gene>
<dbReference type="Proteomes" id="UP001586593">
    <property type="component" value="Unassembled WGS sequence"/>
</dbReference>
<reference evidence="3 4" key="1">
    <citation type="journal article" date="2024" name="Commun. Biol.">
        <title>Comparative genomic analysis of thermophilic fungi reveals convergent evolutionary adaptations and gene losses.</title>
        <authorList>
            <person name="Steindorff A.S."/>
            <person name="Aguilar-Pontes M.V."/>
            <person name="Robinson A.J."/>
            <person name="Andreopoulos B."/>
            <person name="LaButti K."/>
            <person name="Kuo A."/>
            <person name="Mondo S."/>
            <person name="Riley R."/>
            <person name="Otillar R."/>
            <person name="Haridas S."/>
            <person name="Lipzen A."/>
            <person name="Grimwood J."/>
            <person name="Schmutz J."/>
            <person name="Clum A."/>
            <person name="Reid I.D."/>
            <person name="Moisan M.C."/>
            <person name="Butler G."/>
            <person name="Nguyen T.T.M."/>
            <person name="Dewar K."/>
            <person name="Conant G."/>
            <person name="Drula E."/>
            <person name="Henrissat B."/>
            <person name="Hansel C."/>
            <person name="Singer S."/>
            <person name="Hutchinson M.I."/>
            <person name="de Vries R.P."/>
            <person name="Natvig D.O."/>
            <person name="Powell A.J."/>
            <person name="Tsang A."/>
            <person name="Grigoriev I.V."/>
        </authorList>
    </citation>
    <scope>NUCLEOTIDE SEQUENCE [LARGE SCALE GENOMIC DNA]</scope>
    <source>
        <strain evidence="3 4">ATCC 24622</strain>
    </source>
</reference>
<evidence type="ECO:0000313" key="3">
    <source>
        <dbReference type="EMBL" id="KAL1836668.1"/>
    </source>
</evidence>
<name>A0ABR3V4G1_9PEZI</name>
<evidence type="ECO:0000256" key="2">
    <source>
        <dbReference type="SAM" id="SignalP"/>
    </source>
</evidence>
<accession>A0ABR3V4G1</accession>
<feature type="signal peptide" evidence="2">
    <location>
        <begin position="1"/>
        <end position="17"/>
    </location>
</feature>
<evidence type="ECO:0000256" key="1">
    <source>
        <dbReference type="SAM" id="MobiDB-lite"/>
    </source>
</evidence>
<protein>
    <recommendedName>
        <fullName evidence="5">Secreted protein</fullName>
    </recommendedName>
</protein>
<feature type="region of interest" description="Disordered" evidence="1">
    <location>
        <begin position="65"/>
        <end position="106"/>
    </location>
</feature>
<proteinExistence type="predicted"/>
<feature type="chain" id="PRO_5046973998" description="Secreted protein" evidence="2">
    <location>
        <begin position="18"/>
        <end position="168"/>
    </location>
</feature>
<comment type="caution">
    <text evidence="3">The sequence shown here is derived from an EMBL/GenBank/DDBJ whole genome shotgun (WGS) entry which is preliminary data.</text>
</comment>
<evidence type="ECO:0000313" key="4">
    <source>
        <dbReference type="Proteomes" id="UP001586593"/>
    </source>
</evidence>
<keyword evidence="2" id="KW-0732">Signal</keyword>
<keyword evidence="4" id="KW-1185">Reference proteome</keyword>
<evidence type="ECO:0008006" key="5">
    <source>
        <dbReference type="Google" id="ProtNLM"/>
    </source>
</evidence>
<dbReference type="EMBL" id="JAZHXJ010002794">
    <property type="protein sequence ID" value="KAL1836668.1"/>
    <property type="molecule type" value="Genomic_DNA"/>
</dbReference>
<sequence>MAVPRLVVVVVVVVVDPAFVPCRVSSVSHEPRLGAEEVVGCIEGGRQRTRRSAYGISLSLRATKGGGGGGRNGGWWDERREAGGEGTVSPPGRNAEPRTGTPEMETGQYGSIQKVVQRHVLLPDATLAVLGGRCANPPPRKYLLSLASLSAKEGMNTTKRQGGGALVC</sequence>